<comment type="caution">
    <text evidence="2">The sequence shown here is derived from an EMBL/GenBank/DDBJ whole genome shotgun (WGS) entry which is preliminary data.</text>
</comment>
<organism evidence="2 3">
    <name type="scientific">Trichonephila clavipes</name>
    <name type="common">Golden silk orbweaver</name>
    <name type="synonym">Nephila clavipes</name>
    <dbReference type="NCBI Taxonomy" id="2585209"/>
    <lineage>
        <taxon>Eukaryota</taxon>
        <taxon>Metazoa</taxon>
        <taxon>Ecdysozoa</taxon>
        <taxon>Arthropoda</taxon>
        <taxon>Chelicerata</taxon>
        <taxon>Arachnida</taxon>
        <taxon>Araneae</taxon>
        <taxon>Araneomorphae</taxon>
        <taxon>Entelegynae</taxon>
        <taxon>Araneoidea</taxon>
        <taxon>Nephilidae</taxon>
        <taxon>Trichonephila</taxon>
    </lineage>
</organism>
<dbReference type="EMBL" id="BMAU01021334">
    <property type="protein sequence ID" value="GFY15400.1"/>
    <property type="molecule type" value="Genomic_DNA"/>
</dbReference>
<reference evidence="2" key="1">
    <citation type="submission" date="2020-08" db="EMBL/GenBank/DDBJ databases">
        <title>Multicomponent nature underlies the extraordinary mechanical properties of spider dragline silk.</title>
        <authorList>
            <person name="Kono N."/>
            <person name="Nakamura H."/>
            <person name="Mori M."/>
            <person name="Yoshida Y."/>
            <person name="Ohtoshi R."/>
            <person name="Malay A.D."/>
            <person name="Moran D.A.P."/>
            <person name="Tomita M."/>
            <person name="Numata K."/>
            <person name="Arakawa K."/>
        </authorList>
    </citation>
    <scope>NUCLEOTIDE SEQUENCE</scope>
</reference>
<keyword evidence="2" id="KW-0808">Transferase</keyword>
<evidence type="ECO:0000313" key="2">
    <source>
        <dbReference type="EMBL" id="GFY15400.1"/>
    </source>
</evidence>
<gene>
    <name evidence="2" type="primary">jockey pol</name>
    <name evidence="2" type="ORF">TNCV_1572111</name>
</gene>
<dbReference type="SUPFAM" id="SSF48726">
    <property type="entry name" value="Immunoglobulin"/>
    <property type="match status" value="1"/>
</dbReference>
<dbReference type="Proteomes" id="UP000887159">
    <property type="component" value="Unassembled WGS sequence"/>
</dbReference>
<dbReference type="GO" id="GO:0003964">
    <property type="term" value="F:RNA-directed DNA polymerase activity"/>
    <property type="evidence" value="ECO:0007669"/>
    <property type="project" value="UniProtKB-KW"/>
</dbReference>
<protein>
    <submittedName>
        <fullName evidence="2">RNA-directed DNA polymerase from mobile element jockey</fullName>
    </submittedName>
</protein>
<dbReference type="AlphaFoldDB" id="A0A8X6SPM3"/>
<sequence length="391" mass="43717">MATSGSSFTPTPLGHEDNLEVSLNPKVNALGVWKRLLPDTATFVPVKLDGRRSRILTDLSLEIVHIREKDSGIYFCFADSRVLAKYAVDVVKKEPHRYGTGGLKERAREFGKKTNSGTCLSGVPQGSVLSSYLYNIYTHDFPQHSTFSTCLFADDSAVLSQGVQLKYTMKAIQNFPDNLEIWLTHLRIAINVDKSQAIIFRKWGVIDPPFHLTLFDDNIQWVSAVKYLGLHIDSRLTFKKHIDYLADKFRGRIHSAISLIGRRSPLSLENKGLGTNPGKDMDVCKCIVLSWQGDTINSRRAASPLVKLVEGEESFKKVLHKTKCLTSGIILHLKKGITNGCNGRHNTGSQDLFCIPSSRQIPFRMISKSIRPSIPIPAYTMKPPCLKFDLS</sequence>
<dbReference type="InterPro" id="IPR036179">
    <property type="entry name" value="Ig-like_dom_sf"/>
</dbReference>
<evidence type="ECO:0000259" key="1">
    <source>
        <dbReference type="PROSITE" id="PS50878"/>
    </source>
</evidence>
<keyword evidence="2" id="KW-0695">RNA-directed DNA polymerase</keyword>
<proteinExistence type="predicted"/>
<name>A0A8X6SPM3_TRICX</name>
<dbReference type="Pfam" id="PF00078">
    <property type="entry name" value="RVT_1"/>
    <property type="match status" value="1"/>
</dbReference>
<evidence type="ECO:0000313" key="3">
    <source>
        <dbReference type="Proteomes" id="UP000887159"/>
    </source>
</evidence>
<keyword evidence="2" id="KW-0548">Nucleotidyltransferase</keyword>
<keyword evidence="3" id="KW-1185">Reference proteome</keyword>
<dbReference type="PANTHER" id="PTHR33332">
    <property type="entry name" value="REVERSE TRANSCRIPTASE DOMAIN-CONTAINING PROTEIN"/>
    <property type="match status" value="1"/>
</dbReference>
<dbReference type="PROSITE" id="PS50878">
    <property type="entry name" value="RT_POL"/>
    <property type="match status" value="1"/>
</dbReference>
<dbReference type="InterPro" id="IPR000477">
    <property type="entry name" value="RT_dom"/>
</dbReference>
<accession>A0A8X6SPM3</accession>
<feature type="domain" description="Reverse transcriptase" evidence="1">
    <location>
        <begin position="1"/>
        <end position="232"/>
    </location>
</feature>